<accession>A0A1J6WUD2</accession>
<dbReference type="Gene3D" id="1.10.1740.10">
    <property type="match status" value="1"/>
</dbReference>
<feature type="domain" description="DUF4179" evidence="2">
    <location>
        <begin position="241"/>
        <end position="326"/>
    </location>
</feature>
<keyword evidence="1" id="KW-1133">Transmembrane helix</keyword>
<evidence type="ECO:0000313" key="3">
    <source>
        <dbReference type="EMBL" id="OIU71835.1"/>
    </source>
</evidence>
<dbReference type="RefSeq" id="WP_071617503.1">
    <property type="nucleotide sequence ID" value="NZ_MINN01000074.1"/>
</dbReference>
<protein>
    <recommendedName>
        <fullName evidence="2">DUF4179 domain-containing protein</fullName>
    </recommendedName>
</protein>
<dbReference type="EMBL" id="MINN01000074">
    <property type="protein sequence ID" value="OIU71835.1"/>
    <property type="molecule type" value="Genomic_DNA"/>
</dbReference>
<dbReference type="Gene3D" id="1.10.10.10">
    <property type="entry name" value="Winged helix-like DNA-binding domain superfamily/Winged helix DNA-binding domain"/>
    <property type="match status" value="1"/>
</dbReference>
<dbReference type="InterPro" id="IPR025436">
    <property type="entry name" value="DUF4179"/>
</dbReference>
<proteinExistence type="predicted"/>
<dbReference type="InterPro" id="IPR013324">
    <property type="entry name" value="RNA_pol_sigma_r3/r4-like"/>
</dbReference>
<dbReference type="InterPro" id="IPR013325">
    <property type="entry name" value="RNA_pol_sigma_r2"/>
</dbReference>
<organism evidence="3 4">
    <name type="scientific">Rossellomorea aquimaris</name>
    <dbReference type="NCBI Taxonomy" id="189382"/>
    <lineage>
        <taxon>Bacteria</taxon>
        <taxon>Bacillati</taxon>
        <taxon>Bacillota</taxon>
        <taxon>Bacilli</taxon>
        <taxon>Bacillales</taxon>
        <taxon>Bacillaceae</taxon>
        <taxon>Rossellomorea</taxon>
    </lineage>
</organism>
<dbReference type="SUPFAM" id="SSF88659">
    <property type="entry name" value="Sigma3 and sigma4 domains of RNA polymerase sigma factors"/>
    <property type="match status" value="1"/>
</dbReference>
<keyword evidence="1" id="KW-0472">Membrane</keyword>
<reference evidence="3 4" key="1">
    <citation type="submission" date="2016-09" db="EMBL/GenBank/DDBJ databases">
        <title>Bacillus aquimaris SAMM genome sequence reveals colonization and biosurfactant production capacities.</title>
        <authorList>
            <person name="Waghmode S.R."/>
            <person name="Suryavanshi M.V."/>
        </authorList>
    </citation>
    <scope>NUCLEOTIDE SEQUENCE [LARGE SCALE GENOMIC DNA]</scope>
    <source>
        <strain evidence="3 4">SAMM</strain>
    </source>
</reference>
<dbReference type="OrthoDB" id="2937128at2"/>
<dbReference type="GO" id="GO:0006352">
    <property type="term" value="P:DNA-templated transcription initiation"/>
    <property type="evidence" value="ECO:0007669"/>
    <property type="project" value="InterPro"/>
</dbReference>
<feature type="transmembrane region" description="Helical" evidence="1">
    <location>
        <begin position="249"/>
        <end position="277"/>
    </location>
</feature>
<sequence length="686" mass="79445">MIPANGKTDPFLISKIRQKDMESTLDWFEQYQNSFYTIGWMYLRDQKQVEELFYRAIKKIHQELPNYKRKSPFDIWTSSIFIQVCRELSEAFQPSQPEEDIFDALQKLSAKDKEAIGVVYLMGYSIEEAAQILHADIGAIIERLFSGIQLLKKELGYHGNFNGCPEYKLYYIDYLEKNLDRPRKVDFEIHTYNCHGCQEELASFQDIMLTIKGTAEEVNVPGGILMKVKARLEKEENIRLKKKKKRIKIGVSFAAVFTLLLCTGLVTGTFSSLYYSWTEDNEELRAYLQNDFGERLDLEAESDSVKIKIKSVIADDVQTLVFYEIQDTKEDNRYMLNLHDGVNVENEYEIMDRSAQQRFSPPFPPADFDKNEKNIFEGKLSLLPLKDESGTIKLNINRLQKLMVDPENTDEINPWAYEEMEFSEGVWKFEIPVKKNPSREYALDNETKIEGLPVRFEKLTIAPTATILQYSFKNLDGDKRIEMLNFELLEAGSEKLKADLYGSSFVDNPGNIEWNTFQAHFDPLFGQAPEEVNVKFGSIHLAVQDEKSIELESSKPYPQTFDYLGSTISIDKVEVGLPTKVVISNHDLMNREYESLQLHVTGQEEYENVSMGMESEGVLVDKNGKEYDPMELSYPFEEIEQPRYFETVQSFQLFNDTSREEVIPKTLDIEGYTTTKYLDEMVKIEL</sequence>
<name>A0A1J6WUD2_9BACI</name>
<dbReference type="AlphaFoldDB" id="A0A1J6WUD2"/>
<evidence type="ECO:0000259" key="2">
    <source>
        <dbReference type="Pfam" id="PF13786"/>
    </source>
</evidence>
<dbReference type="GO" id="GO:0003700">
    <property type="term" value="F:DNA-binding transcription factor activity"/>
    <property type="evidence" value="ECO:0007669"/>
    <property type="project" value="InterPro"/>
</dbReference>
<dbReference type="SUPFAM" id="SSF88946">
    <property type="entry name" value="Sigma2 domain of RNA polymerase sigma factors"/>
    <property type="match status" value="1"/>
</dbReference>
<dbReference type="Gene3D" id="2.60.40.1630">
    <property type="entry name" value="bacillus anthracis domain"/>
    <property type="match status" value="1"/>
</dbReference>
<evidence type="ECO:0000256" key="1">
    <source>
        <dbReference type="SAM" id="Phobius"/>
    </source>
</evidence>
<dbReference type="Pfam" id="PF13786">
    <property type="entry name" value="DUF4179"/>
    <property type="match status" value="1"/>
</dbReference>
<dbReference type="InterPro" id="IPR036388">
    <property type="entry name" value="WH-like_DNA-bd_sf"/>
</dbReference>
<comment type="caution">
    <text evidence="3">The sequence shown here is derived from an EMBL/GenBank/DDBJ whole genome shotgun (WGS) entry which is preliminary data.</text>
</comment>
<keyword evidence="4" id="KW-1185">Reference proteome</keyword>
<keyword evidence="1" id="KW-0812">Transmembrane</keyword>
<evidence type="ECO:0000313" key="4">
    <source>
        <dbReference type="Proteomes" id="UP000182062"/>
    </source>
</evidence>
<dbReference type="Proteomes" id="UP000182062">
    <property type="component" value="Unassembled WGS sequence"/>
</dbReference>
<gene>
    <name evidence="3" type="ORF">BHE18_04050</name>
</gene>